<sequence>MKPTGELLVKLRAAMKNLKYVTEPLSAYIVTSSDPHSSEYLADCDKRRDFISAFTGSVGTAIVTDNAACLWTDGRYFIQASKEMDDKYWTLMKEGAPSTPSQEVWLSQNLPQGAKIGVDPMLIEYNAWTTLKTYLDSSGHQLIPVTTNLVDAIWENKPCLPCNPIEAFPVHYSGKKSKSKIEQVRAFMKEKKVSVYVVTALDEIAWLLNLRGSDIEYNPVFFSYVILTLNEIHLFIDERKISPSVKSHFASEEVEITIHPYESMIDFLTELVSKEKGKIWLCNTSNYGIHSKIPAAQKVVGHSPIAEMKAVKNNTEIKGLIDCHIRDGAALCCYFSWLERNIGKQVITEVSGADKLEEFRKKLKDYVGLSFPTISSSGPNGAITHYRPMRGSDREITTEEVYLCDSGAQYRDGTTDVTRTMHFGTPKKFERECFTRVLKGQIQLATCIFPEKIKGNYLDALARKYLWDVGLDYFHGTSHGIGHYLNVHEGPIRITWRPVPDDPGLEQGMFLSNEPGYYKGDDFGIRLENIVRIVPAKTKYGMENRNFLTFETVTMAPIQTKMLEPSLLTDAEITYINNYHAEVREKVGPLLKEMGDKEALEWLIRETQPIG</sequence>
<dbReference type="GO" id="GO:0005737">
    <property type="term" value="C:cytoplasm"/>
    <property type="evidence" value="ECO:0007669"/>
    <property type="project" value="UniProtKB-ARBA"/>
</dbReference>
<dbReference type="FunFam" id="3.90.230.10:FF:000007">
    <property type="entry name" value="Xaa-Pro aminopeptidase P"/>
    <property type="match status" value="1"/>
</dbReference>
<evidence type="ECO:0000256" key="2">
    <source>
        <dbReference type="ARBA" id="ARBA00008766"/>
    </source>
</evidence>
<dbReference type="Pfam" id="PF16188">
    <property type="entry name" value="Peptidase_M24_C"/>
    <property type="match status" value="1"/>
</dbReference>
<dbReference type="InterPro" id="IPR033740">
    <property type="entry name" value="Pept_M24B"/>
</dbReference>
<dbReference type="InterPro" id="IPR050422">
    <property type="entry name" value="X-Pro_aminopeptidase_P"/>
</dbReference>
<dbReference type="SUPFAM" id="SSF55920">
    <property type="entry name" value="Creatinase/aminopeptidase"/>
    <property type="match status" value="1"/>
</dbReference>
<evidence type="ECO:0000256" key="5">
    <source>
        <dbReference type="ARBA" id="ARBA00023211"/>
    </source>
</evidence>
<dbReference type="GO" id="GO:0046872">
    <property type="term" value="F:metal ion binding"/>
    <property type="evidence" value="ECO:0007669"/>
    <property type="project" value="UniProtKB-KW"/>
</dbReference>
<evidence type="ECO:0000256" key="3">
    <source>
        <dbReference type="ARBA" id="ARBA00022723"/>
    </source>
</evidence>
<dbReference type="AlphaFoldDB" id="A0AAW2HJI2"/>
<dbReference type="InterPro" id="IPR029149">
    <property type="entry name" value="Creatin/AminoP/Spt16_N"/>
</dbReference>
<dbReference type="SUPFAM" id="SSF53092">
    <property type="entry name" value="Creatinase/prolidase N-terminal domain"/>
    <property type="match status" value="2"/>
</dbReference>
<protein>
    <recommendedName>
        <fullName evidence="10">Xaa-Pro aminopeptidase 1</fullName>
    </recommendedName>
</protein>
<evidence type="ECO:0000259" key="8">
    <source>
        <dbReference type="Pfam" id="PF16188"/>
    </source>
</evidence>
<evidence type="ECO:0000313" key="9">
    <source>
        <dbReference type="EMBL" id="KAL0269892.1"/>
    </source>
</evidence>
<reference evidence="9" key="1">
    <citation type="journal article" date="2024" name="Gigascience">
        <title>Chromosome-level genome of the poultry shaft louse Menopon gallinae provides insight into the host-switching and adaptive evolution of parasitic lice.</title>
        <authorList>
            <person name="Xu Y."/>
            <person name="Ma L."/>
            <person name="Liu S."/>
            <person name="Liang Y."/>
            <person name="Liu Q."/>
            <person name="He Z."/>
            <person name="Tian L."/>
            <person name="Duan Y."/>
            <person name="Cai W."/>
            <person name="Li H."/>
            <person name="Song F."/>
        </authorList>
    </citation>
    <scope>NUCLEOTIDE SEQUENCE</scope>
    <source>
        <strain evidence="9">Cailab_2023a</strain>
    </source>
</reference>
<dbReference type="PANTHER" id="PTHR43763:SF20">
    <property type="entry name" value="XAA-PRO AMINOPEPTIDASE APEPP"/>
    <property type="match status" value="1"/>
</dbReference>
<dbReference type="EMBL" id="JARGDH010000004">
    <property type="protein sequence ID" value="KAL0269892.1"/>
    <property type="molecule type" value="Genomic_DNA"/>
</dbReference>
<dbReference type="CDD" id="cd01085">
    <property type="entry name" value="APP"/>
    <property type="match status" value="1"/>
</dbReference>
<keyword evidence="4" id="KW-0378">Hydrolase</keyword>
<dbReference type="GO" id="GO:0070006">
    <property type="term" value="F:metalloaminopeptidase activity"/>
    <property type="evidence" value="ECO:0007669"/>
    <property type="project" value="InterPro"/>
</dbReference>
<dbReference type="Pfam" id="PF00557">
    <property type="entry name" value="Peptidase_M24"/>
    <property type="match status" value="1"/>
</dbReference>
<dbReference type="InterPro" id="IPR036005">
    <property type="entry name" value="Creatinase/aminopeptidase-like"/>
</dbReference>
<comment type="similarity">
    <text evidence="2">Belongs to the peptidase M24B family.</text>
</comment>
<comment type="caution">
    <text evidence="9">The sequence shown here is derived from an EMBL/GenBank/DDBJ whole genome shotgun (WGS) entry which is preliminary data.</text>
</comment>
<dbReference type="InterPro" id="IPR000994">
    <property type="entry name" value="Pept_M24"/>
</dbReference>
<dbReference type="InterPro" id="IPR000587">
    <property type="entry name" value="Creatinase_N"/>
</dbReference>
<dbReference type="InterPro" id="IPR032416">
    <property type="entry name" value="Peptidase_M24_C"/>
</dbReference>
<evidence type="ECO:0000259" key="6">
    <source>
        <dbReference type="Pfam" id="PF00557"/>
    </source>
</evidence>
<feature type="domain" description="Creatinase N-terminal" evidence="7">
    <location>
        <begin position="10"/>
        <end position="147"/>
    </location>
</feature>
<feature type="domain" description="Peptidase M24 C-terminal" evidence="8">
    <location>
        <begin position="546"/>
        <end position="610"/>
    </location>
</feature>
<gene>
    <name evidence="9" type="ORF">PYX00_007475</name>
</gene>
<proteinExistence type="inferred from homology"/>
<organism evidence="9">
    <name type="scientific">Menopon gallinae</name>
    <name type="common">poultry shaft louse</name>
    <dbReference type="NCBI Taxonomy" id="328185"/>
    <lineage>
        <taxon>Eukaryota</taxon>
        <taxon>Metazoa</taxon>
        <taxon>Ecdysozoa</taxon>
        <taxon>Arthropoda</taxon>
        <taxon>Hexapoda</taxon>
        <taxon>Insecta</taxon>
        <taxon>Pterygota</taxon>
        <taxon>Neoptera</taxon>
        <taxon>Paraneoptera</taxon>
        <taxon>Psocodea</taxon>
        <taxon>Troctomorpha</taxon>
        <taxon>Phthiraptera</taxon>
        <taxon>Amblycera</taxon>
        <taxon>Menoponidae</taxon>
        <taxon>Menopon</taxon>
    </lineage>
</organism>
<name>A0AAW2HJI2_9NEOP</name>
<dbReference type="Pfam" id="PF01321">
    <property type="entry name" value="Creatinase_N"/>
    <property type="match status" value="1"/>
</dbReference>
<evidence type="ECO:0000256" key="4">
    <source>
        <dbReference type="ARBA" id="ARBA00022801"/>
    </source>
</evidence>
<dbReference type="Gene3D" id="3.90.230.10">
    <property type="entry name" value="Creatinase/methionine aminopeptidase superfamily"/>
    <property type="match status" value="1"/>
</dbReference>
<dbReference type="Pfam" id="PF16189">
    <property type="entry name" value="Creatinase_N_2"/>
    <property type="match status" value="1"/>
</dbReference>
<feature type="domain" description="Peptidase M24" evidence="6">
    <location>
        <begin position="324"/>
        <end position="533"/>
    </location>
</feature>
<dbReference type="FunFam" id="3.40.350.10:FF:000001">
    <property type="entry name" value="Putative xaa-Pro aminopeptidase 1"/>
    <property type="match status" value="1"/>
</dbReference>
<evidence type="ECO:0000256" key="1">
    <source>
        <dbReference type="ARBA" id="ARBA00001936"/>
    </source>
</evidence>
<keyword evidence="3" id="KW-0479">Metal-binding</keyword>
<accession>A0AAW2HJI2</accession>
<dbReference type="EMBL" id="JARGDH010000004">
    <property type="protein sequence ID" value="KAL0269891.1"/>
    <property type="molecule type" value="Genomic_DNA"/>
</dbReference>
<dbReference type="Gene3D" id="3.40.350.10">
    <property type="entry name" value="Creatinase/prolidase N-terminal domain"/>
    <property type="match status" value="2"/>
</dbReference>
<comment type="cofactor">
    <cofactor evidence="1">
        <name>Mn(2+)</name>
        <dbReference type="ChEBI" id="CHEBI:29035"/>
    </cofactor>
</comment>
<keyword evidence="5" id="KW-0464">Manganese</keyword>
<evidence type="ECO:0008006" key="10">
    <source>
        <dbReference type="Google" id="ProtNLM"/>
    </source>
</evidence>
<evidence type="ECO:0000259" key="7">
    <source>
        <dbReference type="Pfam" id="PF01321"/>
    </source>
</evidence>
<dbReference type="PANTHER" id="PTHR43763">
    <property type="entry name" value="XAA-PRO AMINOPEPTIDASE 1"/>
    <property type="match status" value="1"/>
</dbReference>